<comment type="caution">
    <text evidence="2">The sequence shown here is derived from an EMBL/GenBank/DDBJ whole genome shotgun (WGS) entry which is preliminary data.</text>
</comment>
<evidence type="ECO:0000259" key="1">
    <source>
        <dbReference type="Pfam" id="PF12697"/>
    </source>
</evidence>
<dbReference type="OrthoDB" id="334507at2"/>
<dbReference type="PANTHER" id="PTHR43798">
    <property type="entry name" value="MONOACYLGLYCEROL LIPASE"/>
    <property type="match status" value="1"/>
</dbReference>
<protein>
    <submittedName>
        <fullName evidence="2">Pimeloyl-ACP methyl ester carboxylesterase</fullName>
    </submittedName>
</protein>
<keyword evidence="3" id="KW-1185">Reference proteome</keyword>
<feature type="domain" description="AB hydrolase-1" evidence="1">
    <location>
        <begin position="19"/>
        <end position="240"/>
    </location>
</feature>
<gene>
    <name evidence="2" type="ORF">EDC38_2191</name>
</gene>
<sequence length="254" mass="27960">MSDHYDDCVTEQGQGEPLVILIHGWSCQRTDWVQTLAAMPRDLHCLALDLPGHGEAQDKPWDDWTIEGLAKAVTEVADKKGARRLILVGHSMGGCVALEAARRWSGPVGVVLVDSFGLPYGDMDAETIASIEEPFKADFRGAMAGLVDNTTVAELDPEIREWIKARMSSGDPERLLPIWHNLLRWSPDGAFAEIKGPIVALNGEHISEAAQKRCAPYVQETILPGTHHFPQFEQPQAFAHALQQSLETIAPQLE</sequence>
<dbReference type="InterPro" id="IPR050266">
    <property type="entry name" value="AB_hydrolase_sf"/>
</dbReference>
<accession>A0A3N1NZE3</accession>
<evidence type="ECO:0000313" key="3">
    <source>
        <dbReference type="Proteomes" id="UP000273643"/>
    </source>
</evidence>
<dbReference type="RefSeq" id="WP_123638540.1">
    <property type="nucleotide sequence ID" value="NZ_RJUK01000001.1"/>
</dbReference>
<proteinExistence type="predicted"/>
<evidence type="ECO:0000313" key="2">
    <source>
        <dbReference type="EMBL" id="ROQ21565.1"/>
    </source>
</evidence>
<reference evidence="2 3" key="1">
    <citation type="submission" date="2018-11" db="EMBL/GenBank/DDBJ databases">
        <title>Genomic Encyclopedia of Type Strains, Phase IV (KMG-IV): sequencing the most valuable type-strain genomes for metagenomic binning, comparative biology and taxonomic classification.</title>
        <authorList>
            <person name="Goeker M."/>
        </authorList>
    </citation>
    <scope>NUCLEOTIDE SEQUENCE [LARGE SCALE GENOMIC DNA]</scope>
    <source>
        <strain evidence="2 3">DSM 16974</strain>
    </source>
</reference>
<dbReference type="PANTHER" id="PTHR43798:SF33">
    <property type="entry name" value="HYDROLASE, PUTATIVE (AFU_ORTHOLOGUE AFUA_2G14860)-RELATED"/>
    <property type="match status" value="1"/>
</dbReference>
<dbReference type="InterPro" id="IPR000073">
    <property type="entry name" value="AB_hydrolase_1"/>
</dbReference>
<dbReference type="InterPro" id="IPR029058">
    <property type="entry name" value="AB_hydrolase_fold"/>
</dbReference>
<dbReference type="EMBL" id="RJUK01000001">
    <property type="protein sequence ID" value="ROQ21565.1"/>
    <property type="molecule type" value="Genomic_DNA"/>
</dbReference>
<dbReference type="AlphaFoldDB" id="A0A3N1NZE3"/>
<name>A0A3N1NZE3_9GAMM</name>
<dbReference type="Pfam" id="PF12697">
    <property type="entry name" value="Abhydrolase_6"/>
    <property type="match status" value="1"/>
</dbReference>
<dbReference type="GO" id="GO:0016020">
    <property type="term" value="C:membrane"/>
    <property type="evidence" value="ECO:0007669"/>
    <property type="project" value="TreeGrafter"/>
</dbReference>
<organism evidence="2 3">
    <name type="scientific">Marinimicrobium koreense</name>
    <dbReference type="NCBI Taxonomy" id="306545"/>
    <lineage>
        <taxon>Bacteria</taxon>
        <taxon>Pseudomonadati</taxon>
        <taxon>Pseudomonadota</taxon>
        <taxon>Gammaproteobacteria</taxon>
        <taxon>Cellvibrionales</taxon>
        <taxon>Cellvibrionaceae</taxon>
        <taxon>Marinimicrobium</taxon>
    </lineage>
</organism>
<dbReference type="Proteomes" id="UP000273643">
    <property type="component" value="Unassembled WGS sequence"/>
</dbReference>
<dbReference type="SUPFAM" id="SSF53474">
    <property type="entry name" value="alpha/beta-Hydrolases"/>
    <property type="match status" value="1"/>
</dbReference>
<dbReference type="Gene3D" id="3.40.50.1820">
    <property type="entry name" value="alpha/beta hydrolase"/>
    <property type="match status" value="1"/>
</dbReference>